<dbReference type="Pfam" id="PF04057">
    <property type="entry name" value="Rep-A_N"/>
    <property type="match status" value="1"/>
</dbReference>
<dbReference type="InterPro" id="IPR013955">
    <property type="entry name" value="Rep_factor-A_C"/>
</dbReference>
<dbReference type="InterPro" id="IPR012340">
    <property type="entry name" value="NA-bd_OB-fold"/>
</dbReference>
<dbReference type="InterPro" id="IPR047192">
    <property type="entry name" value="Euk_RPA1_DBD_C"/>
</dbReference>
<keyword evidence="9" id="KW-1185">Reference proteome</keyword>
<evidence type="ECO:0000256" key="1">
    <source>
        <dbReference type="ARBA" id="ARBA00005690"/>
    </source>
</evidence>
<dbReference type="Pfam" id="PF08646">
    <property type="entry name" value="Rep_fac-A_C"/>
    <property type="match status" value="1"/>
</dbReference>
<evidence type="ECO:0000313" key="8">
    <source>
        <dbReference type="EMBL" id="CAI9284934.1"/>
    </source>
</evidence>
<dbReference type="EMBL" id="OX465081">
    <property type="protein sequence ID" value="CAI9284934.1"/>
    <property type="molecule type" value="Genomic_DNA"/>
</dbReference>
<dbReference type="GO" id="GO:0003677">
    <property type="term" value="F:DNA binding"/>
    <property type="evidence" value="ECO:0007669"/>
    <property type="project" value="UniProtKB-KW"/>
</dbReference>
<feature type="domain" description="Replication factor-A protein 1 N-terminal" evidence="6">
    <location>
        <begin position="5"/>
        <end position="110"/>
    </location>
</feature>
<evidence type="ECO:0000256" key="3">
    <source>
        <dbReference type="ARBA" id="ARBA00022771"/>
    </source>
</evidence>
<dbReference type="FunFam" id="2.40.50.140:FF:000090">
    <property type="entry name" value="Replication protein A subunit"/>
    <property type="match status" value="1"/>
</dbReference>
<dbReference type="CDD" id="cd04476">
    <property type="entry name" value="RPA1_DBD_C"/>
    <property type="match status" value="1"/>
</dbReference>
<evidence type="ECO:0000256" key="4">
    <source>
        <dbReference type="ARBA" id="ARBA00022833"/>
    </source>
</evidence>
<dbReference type="Gene3D" id="2.40.50.140">
    <property type="entry name" value="Nucleic acid-binding proteins"/>
    <property type="match status" value="2"/>
</dbReference>
<gene>
    <name evidence="8" type="ORF">LSALG_LOCUS24429</name>
</gene>
<name>A0AA36E6B5_LACSI</name>
<protein>
    <recommendedName>
        <fullName evidence="10">Replication factor A C-terminal domain-containing protein</fullName>
    </recommendedName>
</protein>
<feature type="domain" description="Replication factor A C-terminal" evidence="7">
    <location>
        <begin position="154"/>
        <end position="305"/>
    </location>
</feature>
<dbReference type="GO" id="GO:0005634">
    <property type="term" value="C:nucleus"/>
    <property type="evidence" value="ECO:0007669"/>
    <property type="project" value="InterPro"/>
</dbReference>
<dbReference type="InterPro" id="IPR007199">
    <property type="entry name" value="Rep_factor-A_N"/>
</dbReference>
<proteinExistence type="inferred from homology"/>
<evidence type="ECO:0000256" key="5">
    <source>
        <dbReference type="ARBA" id="ARBA00023125"/>
    </source>
</evidence>
<dbReference type="GO" id="GO:0008270">
    <property type="term" value="F:zinc ion binding"/>
    <property type="evidence" value="ECO:0007669"/>
    <property type="project" value="UniProtKB-KW"/>
</dbReference>
<evidence type="ECO:0000313" key="9">
    <source>
        <dbReference type="Proteomes" id="UP001177003"/>
    </source>
</evidence>
<keyword evidence="5" id="KW-0238">DNA-binding</keyword>
<keyword evidence="2" id="KW-0479">Metal-binding</keyword>
<evidence type="ECO:0000259" key="7">
    <source>
        <dbReference type="Pfam" id="PF08646"/>
    </source>
</evidence>
<dbReference type="Proteomes" id="UP001177003">
    <property type="component" value="Chromosome 5"/>
</dbReference>
<evidence type="ECO:0000259" key="6">
    <source>
        <dbReference type="Pfam" id="PF04057"/>
    </source>
</evidence>
<comment type="similarity">
    <text evidence="1">Belongs to the replication factor A protein 1 family.</text>
</comment>
<evidence type="ECO:0000256" key="2">
    <source>
        <dbReference type="ARBA" id="ARBA00022723"/>
    </source>
</evidence>
<dbReference type="GO" id="GO:0006260">
    <property type="term" value="P:DNA replication"/>
    <property type="evidence" value="ECO:0007669"/>
    <property type="project" value="InterPro"/>
</dbReference>
<accession>A0AA36E6B5</accession>
<sequence length="315" mass="36136">MAVNLTAGAIWMLSTGEWQTMDLKPVLQVIDILAFQTQTPTEGGEENMRDRYRVLLSDGYFHRQAVLSANRSELVTTQQLQKGSIVKLTKFLCITIRERIIIKIIDLNVILGECDIIGDPKPFPHELPSNNQFIWKTLSQIKDEKLGTFGNTDYITVNATIWYIKRDNFCYTTCPIMLGDRKCSERVVNNGDGRWICKKCDQIVDECDYRYDLQLHIHDHTGLTWVNAYGETGEEIMGVSAKDLYLLKHEEEDEDAFMESVRGVLFSEYNFKLKVKEEFLGDEARVRSIVVKAEKIKYSSNTKNLLVRVSSVSNV</sequence>
<dbReference type="AlphaFoldDB" id="A0AA36E6B5"/>
<organism evidence="8 9">
    <name type="scientific">Lactuca saligna</name>
    <name type="common">Willowleaf lettuce</name>
    <dbReference type="NCBI Taxonomy" id="75948"/>
    <lineage>
        <taxon>Eukaryota</taxon>
        <taxon>Viridiplantae</taxon>
        <taxon>Streptophyta</taxon>
        <taxon>Embryophyta</taxon>
        <taxon>Tracheophyta</taxon>
        <taxon>Spermatophyta</taxon>
        <taxon>Magnoliopsida</taxon>
        <taxon>eudicotyledons</taxon>
        <taxon>Gunneridae</taxon>
        <taxon>Pentapetalae</taxon>
        <taxon>asterids</taxon>
        <taxon>campanulids</taxon>
        <taxon>Asterales</taxon>
        <taxon>Asteraceae</taxon>
        <taxon>Cichorioideae</taxon>
        <taxon>Cichorieae</taxon>
        <taxon>Lactucinae</taxon>
        <taxon>Lactuca</taxon>
    </lineage>
</organism>
<dbReference type="SUPFAM" id="SSF50249">
    <property type="entry name" value="Nucleic acid-binding proteins"/>
    <property type="match status" value="2"/>
</dbReference>
<reference evidence="8" key="1">
    <citation type="submission" date="2023-04" db="EMBL/GenBank/DDBJ databases">
        <authorList>
            <person name="Vijverberg K."/>
            <person name="Xiong W."/>
            <person name="Schranz E."/>
        </authorList>
    </citation>
    <scope>NUCLEOTIDE SEQUENCE</scope>
</reference>
<keyword evidence="4" id="KW-0862">Zinc</keyword>
<evidence type="ECO:0008006" key="10">
    <source>
        <dbReference type="Google" id="ProtNLM"/>
    </source>
</evidence>
<keyword evidence="3" id="KW-0863">Zinc-finger</keyword>